<feature type="region of interest" description="Disordered" evidence="3">
    <location>
        <begin position="139"/>
        <end position="159"/>
    </location>
</feature>
<organism evidence="5 6">
    <name type="scientific">Fusibacter paucivorans</name>
    <dbReference type="NCBI Taxonomy" id="76009"/>
    <lineage>
        <taxon>Bacteria</taxon>
        <taxon>Bacillati</taxon>
        <taxon>Bacillota</taxon>
        <taxon>Clostridia</taxon>
        <taxon>Eubacteriales</taxon>
        <taxon>Eubacteriales Family XII. Incertae Sedis</taxon>
        <taxon>Fusibacter</taxon>
    </lineage>
</organism>
<dbReference type="SMART" id="SM00422">
    <property type="entry name" value="HTH_MERR"/>
    <property type="match status" value="1"/>
</dbReference>
<dbReference type="SUPFAM" id="SSF46955">
    <property type="entry name" value="Putative DNA-binding domain"/>
    <property type="match status" value="1"/>
</dbReference>
<dbReference type="Pfam" id="PF13411">
    <property type="entry name" value="MerR_1"/>
    <property type="match status" value="1"/>
</dbReference>
<feature type="coiled-coil region" evidence="2">
    <location>
        <begin position="83"/>
        <end position="110"/>
    </location>
</feature>
<comment type="caution">
    <text evidence="5">The sequence shown here is derived from an EMBL/GenBank/DDBJ whole genome shotgun (WGS) entry which is preliminary data.</text>
</comment>
<dbReference type="EMBL" id="JAHBCL010000002">
    <property type="protein sequence ID" value="MBS7525303.1"/>
    <property type="molecule type" value="Genomic_DNA"/>
</dbReference>
<keyword evidence="6" id="KW-1185">Reference proteome</keyword>
<dbReference type="PANTHER" id="PTHR30204:SF82">
    <property type="entry name" value="TRANSCRIPTIONAL REGULATOR, MERR FAMILY"/>
    <property type="match status" value="1"/>
</dbReference>
<dbReference type="InterPro" id="IPR000551">
    <property type="entry name" value="MerR-type_HTH_dom"/>
</dbReference>
<evidence type="ECO:0000256" key="2">
    <source>
        <dbReference type="SAM" id="Coils"/>
    </source>
</evidence>
<sequence length="159" mass="18445">MTYSIGEVSNLLDISISTLRYYDKEGLLPLVNRTEGNIRRFNDTDIECLNMIECLKTTGMPLKDIKVFFEWCEIGDDTIDQRYELFLAQKQKTEEKIKELETALKRINYKVEYYRIAKEKGTTSSPDFEEALAMRYLQKKDTQSTEDQTTPAASKSQAV</sequence>
<dbReference type="CDD" id="cd01109">
    <property type="entry name" value="HTH_YyaN"/>
    <property type="match status" value="1"/>
</dbReference>
<dbReference type="PROSITE" id="PS50937">
    <property type="entry name" value="HTH_MERR_2"/>
    <property type="match status" value="1"/>
</dbReference>
<evidence type="ECO:0000313" key="5">
    <source>
        <dbReference type="EMBL" id="MBS7525303.1"/>
    </source>
</evidence>
<dbReference type="RefSeq" id="WP_213235093.1">
    <property type="nucleotide sequence ID" value="NZ_JAHBCL010000002.1"/>
</dbReference>
<dbReference type="PRINTS" id="PR00040">
    <property type="entry name" value="HTHMERR"/>
</dbReference>
<dbReference type="InterPro" id="IPR009061">
    <property type="entry name" value="DNA-bd_dom_put_sf"/>
</dbReference>
<proteinExistence type="predicted"/>
<evidence type="ECO:0000256" key="1">
    <source>
        <dbReference type="ARBA" id="ARBA00023125"/>
    </source>
</evidence>
<dbReference type="InterPro" id="IPR047057">
    <property type="entry name" value="MerR_fam"/>
</dbReference>
<evidence type="ECO:0000256" key="3">
    <source>
        <dbReference type="SAM" id="MobiDB-lite"/>
    </source>
</evidence>
<dbReference type="PANTHER" id="PTHR30204">
    <property type="entry name" value="REDOX-CYCLING DRUG-SENSING TRANSCRIPTIONAL ACTIVATOR SOXR"/>
    <property type="match status" value="1"/>
</dbReference>
<dbReference type="Gene3D" id="1.10.1660.10">
    <property type="match status" value="1"/>
</dbReference>
<keyword evidence="1" id="KW-0238">DNA-binding</keyword>
<accession>A0ABS5PJY2</accession>
<name>A0ABS5PJY2_9FIRM</name>
<gene>
    <name evidence="5" type="ORF">KHM83_01285</name>
</gene>
<reference evidence="5 6" key="1">
    <citation type="submission" date="2021-05" db="EMBL/GenBank/DDBJ databases">
        <title>Fusibacter ferrireducens sp. nov., an anaerobic, sulfur- and Fe-reducing bacterium isolated from the mangrove sediment.</title>
        <authorList>
            <person name="Qiu D."/>
        </authorList>
    </citation>
    <scope>NUCLEOTIDE SEQUENCE [LARGE SCALE GENOMIC DNA]</scope>
    <source>
        <strain evidence="5 6">DSM 12116</strain>
    </source>
</reference>
<feature type="domain" description="HTH merR-type" evidence="4">
    <location>
        <begin position="2"/>
        <end position="71"/>
    </location>
</feature>
<keyword evidence="2" id="KW-0175">Coiled coil</keyword>
<feature type="compositionally biased region" description="Polar residues" evidence="3">
    <location>
        <begin position="145"/>
        <end position="159"/>
    </location>
</feature>
<evidence type="ECO:0000259" key="4">
    <source>
        <dbReference type="PROSITE" id="PS50937"/>
    </source>
</evidence>
<protein>
    <submittedName>
        <fullName evidence="5">MerR family transcriptional regulator</fullName>
    </submittedName>
</protein>
<evidence type="ECO:0000313" key="6">
    <source>
        <dbReference type="Proteomes" id="UP000746471"/>
    </source>
</evidence>
<dbReference type="Proteomes" id="UP000746471">
    <property type="component" value="Unassembled WGS sequence"/>
</dbReference>
<dbReference type="PROSITE" id="PS00552">
    <property type="entry name" value="HTH_MERR_1"/>
    <property type="match status" value="1"/>
</dbReference>